<dbReference type="Pfam" id="PF04578">
    <property type="entry name" value="DUF594"/>
    <property type="match status" value="1"/>
</dbReference>
<dbReference type="Proteomes" id="UP000197138">
    <property type="component" value="Unassembled WGS sequence"/>
</dbReference>
<keyword evidence="1" id="KW-0812">Transmembrane</keyword>
<dbReference type="InterPro" id="IPR007658">
    <property type="entry name" value="DUF594"/>
</dbReference>
<feature type="transmembrane region" description="Helical" evidence="1">
    <location>
        <begin position="334"/>
        <end position="355"/>
    </location>
</feature>
<dbReference type="AlphaFoldDB" id="A0A218XUS1"/>
<feature type="transmembrane region" description="Helical" evidence="1">
    <location>
        <begin position="302"/>
        <end position="322"/>
    </location>
</feature>
<reference evidence="4" key="1">
    <citation type="journal article" date="2017" name="Plant J.">
        <title>The pomegranate (Punica granatum L.) genome and the genomics of punicalagin biosynthesis.</title>
        <authorList>
            <person name="Qin G."/>
            <person name="Xu C."/>
            <person name="Ming R."/>
            <person name="Tang H."/>
            <person name="Guyot R."/>
            <person name="Kramer E.M."/>
            <person name="Hu Y."/>
            <person name="Yi X."/>
            <person name="Qi Y."/>
            <person name="Xu X."/>
            <person name="Gao Z."/>
            <person name="Pan H."/>
            <person name="Jian J."/>
            <person name="Tian Y."/>
            <person name="Yue Z."/>
            <person name="Xu Y."/>
        </authorList>
    </citation>
    <scope>NUCLEOTIDE SEQUENCE [LARGE SCALE GENOMIC DNA]</scope>
    <source>
        <strain evidence="4">cv. Dabenzi</strain>
    </source>
</reference>
<feature type="transmembrane region" description="Helical" evidence="1">
    <location>
        <begin position="117"/>
        <end position="134"/>
    </location>
</feature>
<dbReference type="Pfam" id="PF13968">
    <property type="entry name" value="DUF4220"/>
    <property type="match status" value="1"/>
</dbReference>
<organism evidence="3 4">
    <name type="scientific">Punica granatum</name>
    <name type="common">Pomegranate</name>
    <dbReference type="NCBI Taxonomy" id="22663"/>
    <lineage>
        <taxon>Eukaryota</taxon>
        <taxon>Viridiplantae</taxon>
        <taxon>Streptophyta</taxon>
        <taxon>Embryophyta</taxon>
        <taxon>Tracheophyta</taxon>
        <taxon>Spermatophyta</taxon>
        <taxon>Magnoliopsida</taxon>
        <taxon>eudicotyledons</taxon>
        <taxon>Gunneridae</taxon>
        <taxon>Pentapetalae</taxon>
        <taxon>rosids</taxon>
        <taxon>malvids</taxon>
        <taxon>Myrtales</taxon>
        <taxon>Lythraceae</taxon>
        <taxon>Punica</taxon>
    </lineage>
</organism>
<feature type="transmembrane region" description="Helical" evidence="1">
    <location>
        <begin position="14"/>
        <end position="33"/>
    </location>
</feature>
<dbReference type="EMBL" id="MTKT01000797">
    <property type="protein sequence ID" value="OWM88349.1"/>
    <property type="molecule type" value="Genomic_DNA"/>
</dbReference>
<gene>
    <name evidence="3" type="ORF">CDL15_Pgr003761</name>
</gene>
<feature type="domain" description="F-box" evidence="2">
    <location>
        <begin position="433"/>
        <end position="480"/>
    </location>
</feature>
<protein>
    <recommendedName>
        <fullName evidence="2">F-box domain-containing protein</fullName>
    </recommendedName>
</protein>
<dbReference type="PROSITE" id="PS50181">
    <property type="entry name" value="FBOX"/>
    <property type="match status" value="1"/>
</dbReference>
<accession>A0A218XUS1</accession>
<feature type="transmembrane region" description="Helical" evidence="1">
    <location>
        <begin position="562"/>
        <end position="580"/>
    </location>
</feature>
<dbReference type="PANTHER" id="PTHR31325">
    <property type="entry name" value="OS01G0798800 PROTEIN-RELATED"/>
    <property type="match status" value="1"/>
</dbReference>
<name>A0A218XUS1_PUNGR</name>
<feature type="transmembrane region" description="Helical" evidence="1">
    <location>
        <begin position="140"/>
        <end position="156"/>
    </location>
</feature>
<evidence type="ECO:0000313" key="4">
    <source>
        <dbReference type="Proteomes" id="UP000197138"/>
    </source>
</evidence>
<feature type="transmembrane region" description="Helical" evidence="1">
    <location>
        <begin position="87"/>
        <end position="105"/>
    </location>
</feature>
<evidence type="ECO:0000256" key="1">
    <source>
        <dbReference type="SAM" id="Phobius"/>
    </source>
</evidence>
<keyword evidence="1" id="KW-1133">Transmembrane helix</keyword>
<evidence type="ECO:0000313" key="3">
    <source>
        <dbReference type="EMBL" id="OWM88349.1"/>
    </source>
</evidence>
<comment type="caution">
    <text evidence="3">The sequence shown here is derived from an EMBL/GenBank/DDBJ whole genome shotgun (WGS) entry which is preliminary data.</text>
</comment>
<keyword evidence="1" id="KW-0472">Membrane</keyword>
<feature type="transmembrane region" description="Helical" evidence="1">
    <location>
        <begin position="45"/>
        <end position="67"/>
    </location>
</feature>
<evidence type="ECO:0000259" key="2">
    <source>
        <dbReference type="PROSITE" id="PS50181"/>
    </source>
</evidence>
<sequence length="752" mass="85998">MDLLGLVKKLWKAWNLKGVILLSLSLQTFLILFGSLRKRTANTVAIMFIWIAYLLADWAASFAVGLISKAQGAAPPGEGDNADLLAFWAPFLLVHLGGPDTITAFSLEDNELWLRHFLGLAFQVAAAVYIFSQAFPENKLLFPTILLFISGTIKFVERTRALYLASAKSFRESMLTEPDPGPNYAKLMDEYSSKLEANLPTKIIMIAERNNRIASQKVEAFGASDDYELDNIEIVKQAYRQFKTFKGLIVDLIFSFRERDNSRAFFHNTKAEEALSLIEVELNFFYDVLYTKIVVVRQKVGYICRFVCFACVAIALFLFYGMDKKGFHTSNIDITFTLLIGALSLDLIALLQMIFSDWTVANLSEESSILTSIFMKYLSLKRSTWSTNRESNNSWMSTRCLRWITNRFFRRWCGSIPKYNLIEYCIQEHPKEVHEFHDYPRILFNKVIGYLGMKDLLDHIRYVSRKTFTEKLWNFIFEELKKKSLVAADPDVAKGIFSARGEWVLRDIECRELMRYIADVEYDESLLLWHIATELCYNLDTRRSGSNSDDSCREFSKTLSDYMLYLLVVQSAMMVSIAGIGQIRSISISILIIGNPEIIFIMYGSDVRPYDGRFRDTCAEAEKFFASKELSLSADMEQQGQQASKYILAVNTSVRPVDVKGDRSKSVLFEASRLAKELNKMEEKKKWETVSRVWVELLSYAASHCRAAAHAQQLSKGGELATFVWLLMAHFGLGEQFQINEGHARAKLIVRK</sequence>
<proteinExistence type="predicted"/>
<dbReference type="InterPro" id="IPR025315">
    <property type="entry name" value="DUF4220"/>
</dbReference>
<dbReference type="InterPro" id="IPR001810">
    <property type="entry name" value="F-box_dom"/>
</dbReference>
<feature type="transmembrane region" description="Helical" evidence="1">
    <location>
        <begin position="586"/>
        <end position="605"/>
    </location>
</feature>